<dbReference type="AlphaFoldDB" id="A0A0A9E7Z1"/>
<dbReference type="EMBL" id="GBRH01202777">
    <property type="protein sequence ID" value="JAD95118.1"/>
    <property type="molecule type" value="Transcribed_RNA"/>
</dbReference>
<proteinExistence type="predicted"/>
<feature type="region of interest" description="Disordered" evidence="1">
    <location>
        <begin position="1"/>
        <end position="74"/>
    </location>
</feature>
<evidence type="ECO:0000313" key="2">
    <source>
        <dbReference type="EMBL" id="JAD95118.1"/>
    </source>
</evidence>
<feature type="compositionally biased region" description="Low complexity" evidence="1">
    <location>
        <begin position="20"/>
        <end position="32"/>
    </location>
</feature>
<sequence length="74" mass="8096">MREAEQRIEVAPSLKKKRSWSQGRWSSGQSSKLSWQRAEADGGGRGRRGATARLSWSASAAMAGPGARARDRPR</sequence>
<reference evidence="2" key="2">
    <citation type="journal article" date="2015" name="Data Brief">
        <title>Shoot transcriptome of the giant reed, Arundo donax.</title>
        <authorList>
            <person name="Barrero R.A."/>
            <person name="Guerrero F.D."/>
            <person name="Moolhuijzen P."/>
            <person name="Goolsby J.A."/>
            <person name="Tidwell J."/>
            <person name="Bellgard S.E."/>
            <person name="Bellgard M.I."/>
        </authorList>
    </citation>
    <scope>NUCLEOTIDE SEQUENCE</scope>
    <source>
        <tissue evidence="2">Shoot tissue taken approximately 20 cm above the soil surface</tissue>
    </source>
</reference>
<accession>A0A0A9E7Z1</accession>
<evidence type="ECO:0000256" key="1">
    <source>
        <dbReference type="SAM" id="MobiDB-lite"/>
    </source>
</evidence>
<name>A0A0A9E7Z1_ARUDO</name>
<organism evidence="2">
    <name type="scientific">Arundo donax</name>
    <name type="common">Giant reed</name>
    <name type="synonym">Donax arundinaceus</name>
    <dbReference type="NCBI Taxonomy" id="35708"/>
    <lineage>
        <taxon>Eukaryota</taxon>
        <taxon>Viridiplantae</taxon>
        <taxon>Streptophyta</taxon>
        <taxon>Embryophyta</taxon>
        <taxon>Tracheophyta</taxon>
        <taxon>Spermatophyta</taxon>
        <taxon>Magnoliopsida</taxon>
        <taxon>Liliopsida</taxon>
        <taxon>Poales</taxon>
        <taxon>Poaceae</taxon>
        <taxon>PACMAD clade</taxon>
        <taxon>Arundinoideae</taxon>
        <taxon>Arundineae</taxon>
        <taxon>Arundo</taxon>
    </lineage>
</organism>
<reference evidence="2" key="1">
    <citation type="submission" date="2014-09" db="EMBL/GenBank/DDBJ databases">
        <authorList>
            <person name="Magalhaes I.L.F."/>
            <person name="Oliveira U."/>
            <person name="Santos F.R."/>
            <person name="Vidigal T.H.D.A."/>
            <person name="Brescovit A.D."/>
            <person name="Santos A.J."/>
        </authorList>
    </citation>
    <scope>NUCLEOTIDE SEQUENCE</scope>
    <source>
        <tissue evidence="2">Shoot tissue taken approximately 20 cm above the soil surface</tissue>
    </source>
</reference>
<protein>
    <submittedName>
        <fullName evidence="2">Uncharacterized protein</fullName>
    </submittedName>
</protein>
<feature type="compositionally biased region" description="Low complexity" evidence="1">
    <location>
        <begin position="51"/>
        <end position="67"/>
    </location>
</feature>